<keyword evidence="1" id="KW-0732">Signal</keyword>
<sequence length="703" mass="76216">MRRLLSLMLAALLLLARPAGAEEVPASGGGFGGVGVVETRNARFREDGTLEAGASLRHQRRFWFVNLQALPFLETTFRLTERLNATTGQGMTTDRAFDLKLRLLREGDYTPALALGFQDIIGTGLYAGEYLVASKRWWGLDVSAGLGWGRPGTGGEWDNPLGLASERFDTRRRSVGRGGMLRRDWFRGEDVAPFAGIEWNLPGLATPWGRLEGLRAKAEWSGDALRDERGGYPARDGARGRAESRFNFGLQWSNDWLDAGVFATHGTDLLFRVSLRMDPAAPPALPLPPPPALRPRPAATAAPLDEAALAAQVFSSLRQAGFTPLAFRLEGRLAEIAVEGGRFAGQAQVAARVLRAVNPLLPARTDMLRIRWWQAGAEMAVLEIPRGVLEASAAGRASPEEAWASTHPLPATGGIAPGSLRPSGIHWNWAVEPRLALQLGDPTRSLRWQAGVAAGGQVSPGAGFSLAGSLQQALLGNLSEGLPSDSLLPHVRTDYARYAREGKTSIPALYAERIWNLAPDVFARASAGWLEPMFGGVSGEVLWRPFDRAFALGLDLNRVRQRDFDGGLGFRRYGTTTGHVSLYADLPFWNLYGVLRAGRYLAGDWGTTIELGRRFASGIEIGGFATLTDVSAARFGEGSFDKGLYLRIPLSLFGAESRARGGVLIRPIQRDGGQRLSVDNPLWEVTRDGRLPALREGIAGFAR</sequence>
<comment type="caution">
    <text evidence="2">The sequence shown here is derived from an EMBL/GenBank/DDBJ whole genome shotgun (WGS) entry which is preliminary data.</text>
</comment>
<organism evidence="2 3">
    <name type="scientific">Roseomonas marmotae</name>
    <dbReference type="NCBI Taxonomy" id="2768161"/>
    <lineage>
        <taxon>Bacteria</taxon>
        <taxon>Pseudomonadati</taxon>
        <taxon>Pseudomonadota</taxon>
        <taxon>Alphaproteobacteria</taxon>
        <taxon>Acetobacterales</taxon>
        <taxon>Roseomonadaceae</taxon>
        <taxon>Roseomonas</taxon>
    </lineage>
</organism>
<gene>
    <name evidence="2" type="ORF">IAI60_18670</name>
</gene>
<dbReference type="Pfam" id="PF06082">
    <property type="entry name" value="YjbH"/>
    <property type="match status" value="1"/>
</dbReference>
<dbReference type="InterPro" id="IPR010344">
    <property type="entry name" value="YbjH"/>
</dbReference>
<name>A0ABS3KGP3_9PROT</name>
<proteinExistence type="predicted"/>
<dbReference type="EMBL" id="JACTNF010000026">
    <property type="protein sequence ID" value="MBO1076643.1"/>
    <property type="molecule type" value="Genomic_DNA"/>
</dbReference>
<keyword evidence="3" id="KW-1185">Reference proteome</keyword>
<feature type="signal peptide" evidence="1">
    <location>
        <begin position="1"/>
        <end position="21"/>
    </location>
</feature>
<reference evidence="2 3" key="1">
    <citation type="submission" date="2020-09" db="EMBL/GenBank/DDBJ databases">
        <title>Roseomonas.</title>
        <authorList>
            <person name="Zhu W."/>
        </authorList>
    </citation>
    <scope>NUCLEOTIDE SEQUENCE [LARGE SCALE GENOMIC DNA]</scope>
    <source>
        <strain evidence="2 3">1311</strain>
    </source>
</reference>
<dbReference type="RefSeq" id="WP_207449865.1">
    <property type="nucleotide sequence ID" value="NZ_CP061091.1"/>
</dbReference>
<evidence type="ECO:0000313" key="2">
    <source>
        <dbReference type="EMBL" id="MBO1076643.1"/>
    </source>
</evidence>
<evidence type="ECO:0000313" key="3">
    <source>
        <dbReference type="Proteomes" id="UP001518990"/>
    </source>
</evidence>
<feature type="chain" id="PRO_5045638414" evidence="1">
    <location>
        <begin position="22"/>
        <end position="703"/>
    </location>
</feature>
<dbReference type="Proteomes" id="UP001518990">
    <property type="component" value="Unassembled WGS sequence"/>
</dbReference>
<protein>
    <submittedName>
        <fullName evidence="2">YjbH domain-containing protein</fullName>
    </submittedName>
</protein>
<evidence type="ECO:0000256" key="1">
    <source>
        <dbReference type="SAM" id="SignalP"/>
    </source>
</evidence>
<accession>A0ABS3KGP3</accession>